<gene>
    <name evidence="2" type="ORF">ACFPJ5_09780</name>
</gene>
<keyword evidence="3" id="KW-1185">Reference proteome</keyword>
<protein>
    <recommendedName>
        <fullName evidence="4">Glycosyl hydrolase family 98 putative carbohydrate-binding module domain-containing protein</fullName>
    </recommendedName>
</protein>
<comment type="caution">
    <text evidence="2">The sequence shown here is derived from an EMBL/GenBank/DDBJ whole genome shotgun (WGS) entry which is preliminary data.</text>
</comment>
<proteinExistence type="predicted"/>
<evidence type="ECO:0008006" key="4">
    <source>
        <dbReference type="Google" id="ProtNLM"/>
    </source>
</evidence>
<dbReference type="RefSeq" id="WP_227229491.1">
    <property type="nucleotide sequence ID" value="NZ_JAJCVJ010000002.1"/>
</dbReference>
<dbReference type="PROSITE" id="PS51257">
    <property type="entry name" value="PROKAR_LIPOPROTEIN"/>
    <property type="match status" value="1"/>
</dbReference>
<name>A0ABD5RBA6_9EURY</name>
<evidence type="ECO:0000313" key="3">
    <source>
        <dbReference type="Proteomes" id="UP001596201"/>
    </source>
</evidence>
<feature type="compositionally biased region" description="Low complexity" evidence="1">
    <location>
        <begin position="25"/>
        <end position="71"/>
    </location>
</feature>
<sequence>MRRRKFLAGAALFATAGCLGGEGESGSSPTRVTEASTETSTATATETATRTETATETSTPTESPTPTSVSPDFVIEIETGGSWSGSIATGGASKSVDGSGDTVYEVRDASLVSTSIQKEGSGSGKLTVRIRADGEVVAKGSTTSAYGVVAVSSSDSFGGGSSGSSGDSAYSVRIEYDGSWRGSVGTAGSQRSVDGSGSRTIEIDGDPNVISVSAQKQDDTDRKLTVKILNDGNVAKESSTTAEYGVVTVSASFY</sequence>
<accession>A0ABD5RBA6</accession>
<feature type="region of interest" description="Disordered" evidence="1">
    <location>
        <begin position="17"/>
        <end position="71"/>
    </location>
</feature>
<evidence type="ECO:0000313" key="2">
    <source>
        <dbReference type="EMBL" id="MFC5367230.1"/>
    </source>
</evidence>
<dbReference type="EMBL" id="JBHSKX010000002">
    <property type="protein sequence ID" value="MFC5367230.1"/>
    <property type="molecule type" value="Genomic_DNA"/>
</dbReference>
<evidence type="ECO:0000256" key="1">
    <source>
        <dbReference type="SAM" id="MobiDB-lite"/>
    </source>
</evidence>
<dbReference type="Proteomes" id="UP001596201">
    <property type="component" value="Unassembled WGS sequence"/>
</dbReference>
<feature type="compositionally biased region" description="Polar residues" evidence="1">
    <location>
        <begin position="186"/>
        <end position="199"/>
    </location>
</feature>
<feature type="region of interest" description="Disordered" evidence="1">
    <location>
        <begin position="183"/>
        <end position="204"/>
    </location>
</feature>
<organism evidence="2 3">
    <name type="scientific">Salinirubrum litoreum</name>
    <dbReference type="NCBI Taxonomy" id="1126234"/>
    <lineage>
        <taxon>Archaea</taxon>
        <taxon>Methanobacteriati</taxon>
        <taxon>Methanobacteriota</taxon>
        <taxon>Stenosarchaea group</taxon>
        <taxon>Halobacteria</taxon>
        <taxon>Halobacteriales</taxon>
        <taxon>Haloferacaceae</taxon>
        <taxon>Salinirubrum</taxon>
    </lineage>
</organism>
<reference evidence="2 3" key="1">
    <citation type="journal article" date="2019" name="Int. J. Syst. Evol. Microbiol.">
        <title>The Global Catalogue of Microorganisms (GCM) 10K type strain sequencing project: providing services to taxonomists for standard genome sequencing and annotation.</title>
        <authorList>
            <consortium name="The Broad Institute Genomics Platform"/>
            <consortium name="The Broad Institute Genome Sequencing Center for Infectious Disease"/>
            <person name="Wu L."/>
            <person name="Ma J."/>
        </authorList>
    </citation>
    <scope>NUCLEOTIDE SEQUENCE [LARGE SCALE GENOMIC DNA]</scope>
    <source>
        <strain evidence="2 3">CGMCC 1.12237</strain>
    </source>
</reference>
<dbReference type="AlphaFoldDB" id="A0ABD5RBA6"/>